<evidence type="ECO:0000313" key="2">
    <source>
        <dbReference type="EMBL" id="PVU88982.1"/>
    </source>
</evidence>
<accession>A0A2T9Y9H6</accession>
<proteinExistence type="predicted"/>
<comment type="caution">
    <text evidence="2">The sequence shown here is derived from an EMBL/GenBank/DDBJ whole genome shotgun (WGS) entry which is preliminary data.</text>
</comment>
<gene>
    <name evidence="2" type="ORF">BB561_005620</name>
</gene>
<dbReference type="AlphaFoldDB" id="A0A2T9Y9H6"/>
<keyword evidence="3" id="KW-1185">Reference proteome</keyword>
<dbReference type="EMBL" id="MBFR01000348">
    <property type="protein sequence ID" value="PVU88982.1"/>
    <property type="molecule type" value="Genomic_DNA"/>
</dbReference>
<evidence type="ECO:0000313" key="3">
    <source>
        <dbReference type="Proteomes" id="UP000245383"/>
    </source>
</evidence>
<name>A0A2T9Y9H6_9FUNG</name>
<keyword evidence="1" id="KW-0812">Transmembrane</keyword>
<dbReference type="Proteomes" id="UP000245383">
    <property type="component" value="Unassembled WGS sequence"/>
</dbReference>
<feature type="transmembrane region" description="Helical" evidence="1">
    <location>
        <begin position="54"/>
        <end position="75"/>
    </location>
</feature>
<protein>
    <submittedName>
        <fullName evidence="2">Uncharacterized protein</fullName>
    </submittedName>
</protein>
<feature type="transmembrane region" description="Helical" evidence="1">
    <location>
        <begin position="82"/>
        <end position="103"/>
    </location>
</feature>
<keyword evidence="1" id="KW-1133">Transmembrane helix</keyword>
<organism evidence="2 3">
    <name type="scientific">Smittium simulii</name>
    <dbReference type="NCBI Taxonomy" id="133385"/>
    <lineage>
        <taxon>Eukaryota</taxon>
        <taxon>Fungi</taxon>
        <taxon>Fungi incertae sedis</taxon>
        <taxon>Zoopagomycota</taxon>
        <taxon>Kickxellomycotina</taxon>
        <taxon>Harpellomycetes</taxon>
        <taxon>Harpellales</taxon>
        <taxon>Legeriomycetaceae</taxon>
        <taxon>Smittium</taxon>
    </lineage>
</organism>
<evidence type="ECO:0000256" key="1">
    <source>
        <dbReference type="SAM" id="Phobius"/>
    </source>
</evidence>
<reference evidence="2 3" key="1">
    <citation type="journal article" date="2018" name="MBio">
        <title>Comparative Genomics Reveals the Core Gene Toolbox for the Fungus-Insect Symbiosis.</title>
        <authorList>
            <person name="Wang Y."/>
            <person name="Stata M."/>
            <person name="Wang W."/>
            <person name="Stajich J.E."/>
            <person name="White M.M."/>
            <person name="Moncalvo J.M."/>
        </authorList>
    </citation>
    <scope>NUCLEOTIDE SEQUENCE [LARGE SCALE GENOMIC DNA]</scope>
    <source>
        <strain evidence="2 3">SWE-8-4</strain>
    </source>
</reference>
<sequence>MNWFTLSLDTFAKLNQLFNQVHNILYPLSISIVKTATTTFPQLNHLTDSLGSTLVSTIVEFLILLTVINFLAWLFQRVSRLIGFLFNTFLFWTFIIALAYLYFKLQANDPFLASEKKRAFQNLSQQFPLDPKYFENMPEEIRQFVLSALNAANQAPPN</sequence>
<keyword evidence="1" id="KW-0472">Membrane</keyword>